<evidence type="ECO:0000313" key="2">
    <source>
        <dbReference type="Proteomes" id="UP001186974"/>
    </source>
</evidence>
<name>A0ACC3DD23_9PEZI</name>
<accession>A0ACC3DD23</accession>
<gene>
    <name evidence="1" type="ORF">LTS18_003154</name>
</gene>
<dbReference type="EMBL" id="JAWDJW010006341">
    <property type="protein sequence ID" value="KAK3065280.1"/>
    <property type="molecule type" value="Genomic_DNA"/>
</dbReference>
<proteinExistence type="predicted"/>
<comment type="caution">
    <text evidence="1">The sequence shown here is derived from an EMBL/GenBank/DDBJ whole genome shotgun (WGS) entry which is preliminary data.</text>
</comment>
<sequence length="555" mass="58750">MDVSRNALSDLTPYNLFKRCVQCPDTVPPCPSCAGDEVCSQTAQSCDRCAFSQCVKTSVSGSTNNGQVAARSKGPNIGAIVGGVVGGILVISVISFLLWKFCLKGRRHPIEEEWEEYPPEKTNNDFAMQRSERASVHTVQSMASTVLTRASNIIQIAYIPGVTNRANAGSPGLLVPPVPPIPSAITNSSAPGTPSYSIEDQHFFVPGDLRDSTYSGNSDGRNSTYTRNSISPSLARSSVATTIYRNNAIVSPTPAQAAVRSKAAIVSVRNGQSPSGSGTPGNVTPPVPSIDYQRFNNNNNNNNNNANAPSPLLDGSIQRPVMVKMPSSSDSIPRPSLSGSQRSGASQGPTFVGKPTAITMTKGKTMQKGDDSSSAITSTTTGTAESHGLGFPSSFGRNHSKTNSIDSGSTHARAQHAVTQRESYVDDDSDIDSIDPHSRSRHSLLGDNLRALAAMRDSGSVDTHDTPATLLSPFTDASQTSSPNIGAEMVVGQEQGHVRKSSGMLSTVAEGQERSRPVSHQRPLKAGVGRGNERRAEGEESDGNRSPFEDEHEVQ</sequence>
<organism evidence="1 2">
    <name type="scientific">Coniosporium uncinatum</name>
    <dbReference type="NCBI Taxonomy" id="93489"/>
    <lineage>
        <taxon>Eukaryota</taxon>
        <taxon>Fungi</taxon>
        <taxon>Dikarya</taxon>
        <taxon>Ascomycota</taxon>
        <taxon>Pezizomycotina</taxon>
        <taxon>Dothideomycetes</taxon>
        <taxon>Dothideomycetes incertae sedis</taxon>
        <taxon>Coniosporium</taxon>
    </lineage>
</organism>
<keyword evidence="2" id="KW-1185">Reference proteome</keyword>
<protein>
    <submittedName>
        <fullName evidence="1">Uncharacterized protein</fullName>
    </submittedName>
</protein>
<reference evidence="1" key="1">
    <citation type="submission" date="2024-09" db="EMBL/GenBank/DDBJ databases">
        <title>Black Yeasts Isolated from many extreme environments.</title>
        <authorList>
            <person name="Coleine C."/>
            <person name="Stajich J.E."/>
            <person name="Selbmann L."/>
        </authorList>
    </citation>
    <scope>NUCLEOTIDE SEQUENCE</scope>
    <source>
        <strain evidence="1">CCFEE 5737</strain>
    </source>
</reference>
<dbReference type="Proteomes" id="UP001186974">
    <property type="component" value="Unassembled WGS sequence"/>
</dbReference>
<evidence type="ECO:0000313" key="1">
    <source>
        <dbReference type="EMBL" id="KAK3065280.1"/>
    </source>
</evidence>